<evidence type="ECO:0000256" key="1">
    <source>
        <dbReference type="SAM" id="Phobius"/>
    </source>
</evidence>
<dbReference type="PANTHER" id="PTHR40078">
    <property type="entry name" value="INTEGRAL MEMBRANE PROTEIN-RELATED"/>
    <property type="match status" value="1"/>
</dbReference>
<feature type="transmembrane region" description="Helical" evidence="1">
    <location>
        <begin position="49"/>
        <end position="68"/>
    </location>
</feature>
<feature type="transmembrane region" description="Helical" evidence="1">
    <location>
        <begin position="80"/>
        <end position="100"/>
    </location>
</feature>
<dbReference type="AlphaFoldDB" id="A0A9Y2ERN3"/>
<dbReference type="Proteomes" id="UP001243623">
    <property type="component" value="Chromosome"/>
</dbReference>
<dbReference type="PANTHER" id="PTHR40078:SF1">
    <property type="entry name" value="INTEGRAL MEMBRANE PROTEIN"/>
    <property type="match status" value="1"/>
</dbReference>
<feature type="transmembrane region" description="Helical" evidence="1">
    <location>
        <begin position="153"/>
        <end position="174"/>
    </location>
</feature>
<feature type="transmembrane region" description="Helical" evidence="1">
    <location>
        <begin position="106"/>
        <end position="132"/>
    </location>
</feature>
<keyword evidence="1" id="KW-0812">Transmembrane</keyword>
<reference evidence="2" key="1">
    <citation type="submission" date="2023-03" db="EMBL/GenBank/DDBJ databases">
        <title>Selenobaculum gbiensis gen. nov. sp. nov., a new bacterium isolated from the gut microbiota of IBD patient.</title>
        <authorList>
            <person name="Yeo S."/>
            <person name="Park H."/>
            <person name="Huh C.S."/>
        </authorList>
    </citation>
    <scope>NUCLEOTIDE SEQUENCE</scope>
    <source>
        <strain evidence="2">ICN-92133</strain>
    </source>
</reference>
<gene>
    <name evidence="2" type="ORF">P3F81_08765</name>
</gene>
<keyword evidence="1" id="KW-0472">Membrane</keyword>
<organism evidence="2 3">
    <name type="scientific">Selenobaculum gibii</name>
    <dbReference type="NCBI Taxonomy" id="3054208"/>
    <lineage>
        <taxon>Bacteria</taxon>
        <taxon>Bacillati</taxon>
        <taxon>Bacillota</taxon>
        <taxon>Negativicutes</taxon>
        <taxon>Selenomonadales</taxon>
        <taxon>Selenomonadaceae</taxon>
        <taxon>Selenobaculum</taxon>
    </lineage>
</organism>
<feature type="transmembrane region" description="Helical" evidence="1">
    <location>
        <begin position="7"/>
        <end position="29"/>
    </location>
</feature>
<name>A0A9Y2ERN3_9FIRM</name>
<sequence length="225" mass="25499">MTVLKRYCLFICGIFFMALGIALIIQSFLGTSPISSVPYILSFRYPITLGGFTFIVNMLFIIGQIFILRRQFQYIQFLQIPMTLIFSCFIDLAMLLFSLIQPENYLFKLLLLFIGCALLGLGVTLQVIGNVVMMSGEGLVNAIAMQWKFNFGYTKIAFDVSLVIIALTLSLIYFGEIRGIREGTVISAFLVGSMVRVYLPRLSYPDEHGNLIFCLPFFKKRLNVK</sequence>
<proteinExistence type="predicted"/>
<protein>
    <submittedName>
        <fullName evidence="2">DUF6198 family protein</fullName>
    </submittedName>
</protein>
<keyword evidence="3" id="KW-1185">Reference proteome</keyword>
<dbReference type="KEGG" id="sgbi:P3F81_08765"/>
<accession>A0A9Y2ERN3</accession>
<evidence type="ECO:0000313" key="3">
    <source>
        <dbReference type="Proteomes" id="UP001243623"/>
    </source>
</evidence>
<dbReference type="Pfam" id="PF19700">
    <property type="entry name" value="DUF6198"/>
    <property type="match status" value="1"/>
</dbReference>
<dbReference type="InterPro" id="IPR038750">
    <property type="entry name" value="YczE/YyaS-like"/>
</dbReference>
<keyword evidence="1" id="KW-1133">Transmembrane helix</keyword>
<dbReference type="EMBL" id="CP120678">
    <property type="protein sequence ID" value="WIW69993.1"/>
    <property type="molecule type" value="Genomic_DNA"/>
</dbReference>
<evidence type="ECO:0000313" key="2">
    <source>
        <dbReference type="EMBL" id="WIW69993.1"/>
    </source>
</evidence>
<dbReference type="RefSeq" id="WP_147670525.1">
    <property type="nucleotide sequence ID" value="NZ_CP120678.1"/>
</dbReference>